<dbReference type="InterPro" id="IPR000435">
    <property type="entry name" value="Tektins"/>
</dbReference>
<feature type="coiled-coil region" evidence="9">
    <location>
        <begin position="253"/>
        <end position="327"/>
    </location>
</feature>
<evidence type="ECO:0000256" key="1">
    <source>
        <dbReference type="ARBA" id="ARBA00004611"/>
    </source>
</evidence>
<proteinExistence type="inferred from homology"/>
<keyword evidence="6" id="KW-0969">Cilium</keyword>
<comment type="subcellular location">
    <subcellularLocation>
        <location evidence="1">Cytoplasm</location>
        <location evidence="1">Cytoskeleton</location>
        <location evidence="1">Flagellum axoneme</location>
    </subcellularLocation>
</comment>
<dbReference type="EMBL" id="HBFA01008764">
    <property type="protein sequence ID" value="CAD8656747.1"/>
    <property type="molecule type" value="Transcribed_RNA"/>
</dbReference>
<comment type="similarity">
    <text evidence="2">Belongs to the tektin family.</text>
</comment>
<dbReference type="GO" id="GO:0060271">
    <property type="term" value="P:cilium assembly"/>
    <property type="evidence" value="ECO:0007669"/>
    <property type="project" value="TreeGrafter"/>
</dbReference>
<evidence type="ECO:0000256" key="9">
    <source>
        <dbReference type="SAM" id="Coils"/>
    </source>
</evidence>
<protein>
    <recommendedName>
        <fullName evidence="12">Tektin</fullName>
    </recommendedName>
</protein>
<dbReference type="PANTHER" id="PTHR19960:SF25">
    <property type="entry name" value="TEKTIN-1"/>
    <property type="match status" value="1"/>
</dbReference>
<feature type="coiled-coil region" evidence="9">
    <location>
        <begin position="359"/>
        <end position="400"/>
    </location>
</feature>
<name>A0A7S0QYA8_9CHLO</name>
<evidence type="ECO:0000256" key="2">
    <source>
        <dbReference type="ARBA" id="ARBA00007209"/>
    </source>
</evidence>
<reference evidence="11" key="1">
    <citation type="submission" date="2021-01" db="EMBL/GenBank/DDBJ databases">
        <authorList>
            <person name="Corre E."/>
            <person name="Pelletier E."/>
            <person name="Niang G."/>
            <person name="Scheremetjew M."/>
            <person name="Finn R."/>
            <person name="Kale V."/>
            <person name="Holt S."/>
            <person name="Cochrane G."/>
            <person name="Meng A."/>
            <person name="Brown T."/>
            <person name="Cohen L."/>
        </authorList>
    </citation>
    <scope>NUCLEOTIDE SEQUENCE</scope>
    <source>
        <strain evidence="11">CCMP722</strain>
    </source>
</reference>
<keyword evidence="3" id="KW-0963">Cytoplasm</keyword>
<feature type="region of interest" description="Disordered" evidence="10">
    <location>
        <begin position="1"/>
        <end position="40"/>
    </location>
</feature>
<evidence type="ECO:0000256" key="8">
    <source>
        <dbReference type="ARBA" id="ARBA00023273"/>
    </source>
</evidence>
<feature type="region of interest" description="Disordered" evidence="10">
    <location>
        <begin position="455"/>
        <end position="487"/>
    </location>
</feature>
<gene>
    <name evidence="11" type="ORF">POBO1169_LOCUS4593</name>
</gene>
<evidence type="ECO:0000256" key="10">
    <source>
        <dbReference type="SAM" id="MobiDB-lite"/>
    </source>
</evidence>
<sequence length="487" mass="54669">MPSSVASHGHDKHGVNMNNLRAAGTSRTSKSSSGLRPPHDWQREAEEFSALATNVRNQSGALRDNSSALQNSFETRAKNSQFNTQEALRSKLQKSESLNGLLTETLNGTEDELAALCRCKEKLEKHLEKRNKALDVNYKRLQLRAQRPDREMVADDVQSRLLNQGRLLQSGVDKIVRCLEKTEYDMKKLQEAKDALEADKQDKEQAMQLDQLALNLTTPDNVFSMTDGENLTKKVFSYPHNWYKGTGQGVQDARSIQNDAARLRRAVENMLNESTQAERKMDNMLVNSLRDRTDTTKAVKLHLVNQLNAVRMELKAALKKRSDLNAAIQAKSEPLALARHRYQLRKQRPTRELVHDEVEDALTQEYQDLQTICNNLEMKMAQVNKEIASLSTTLASLESTVDDKDCAFSLDMQCLDLKAPTSIACSSVRTGRTKSSAIMALQDKIEKMESQLSDARSQRMHMESEIESVKREVASSRGGSVAGSSQC</sequence>
<evidence type="ECO:0000256" key="3">
    <source>
        <dbReference type="ARBA" id="ARBA00022490"/>
    </source>
</evidence>
<dbReference type="AlphaFoldDB" id="A0A7S0QYA8"/>
<feature type="coiled-coil region" evidence="9">
    <location>
        <begin position="179"/>
        <end position="209"/>
    </location>
</feature>
<dbReference type="Pfam" id="PF03148">
    <property type="entry name" value="Tektin"/>
    <property type="match status" value="1"/>
</dbReference>
<dbReference type="GO" id="GO:0015630">
    <property type="term" value="C:microtubule cytoskeleton"/>
    <property type="evidence" value="ECO:0007669"/>
    <property type="project" value="TreeGrafter"/>
</dbReference>
<evidence type="ECO:0008006" key="12">
    <source>
        <dbReference type="Google" id="ProtNLM"/>
    </source>
</evidence>
<dbReference type="SUPFAM" id="SSF46579">
    <property type="entry name" value="Prefoldin"/>
    <property type="match status" value="1"/>
</dbReference>
<dbReference type="GO" id="GO:0005929">
    <property type="term" value="C:cilium"/>
    <property type="evidence" value="ECO:0007669"/>
    <property type="project" value="UniProtKB-ARBA"/>
</dbReference>
<keyword evidence="5 9" id="KW-0175">Coiled coil</keyword>
<dbReference type="GO" id="GO:0005737">
    <property type="term" value="C:cytoplasm"/>
    <property type="evidence" value="ECO:0007669"/>
    <property type="project" value="UniProtKB-ARBA"/>
</dbReference>
<keyword evidence="8" id="KW-0966">Cell projection</keyword>
<feature type="compositionally biased region" description="Polar residues" evidence="10">
    <location>
        <begin position="25"/>
        <end position="34"/>
    </location>
</feature>
<dbReference type="InterPro" id="IPR048256">
    <property type="entry name" value="Tektin-like"/>
</dbReference>
<dbReference type="PANTHER" id="PTHR19960">
    <property type="entry name" value="TEKTIN"/>
    <property type="match status" value="1"/>
</dbReference>
<organism evidence="11">
    <name type="scientific">Pyramimonas obovata</name>
    <dbReference type="NCBI Taxonomy" id="1411642"/>
    <lineage>
        <taxon>Eukaryota</taxon>
        <taxon>Viridiplantae</taxon>
        <taxon>Chlorophyta</taxon>
        <taxon>Pyramimonadophyceae</taxon>
        <taxon>Pyramimonadales</taxon>
        <taxon>Pyramimonadaceae</taxon>
        <taxon>Pyramimonas</taxon>
        <taxon>Pyramimonas incertae sedis</taxon>
    </lineage>
</organism>
<evidence type="ECO:0000313" key="11">
    <source>
        <dbReference type="EMBL" id="CAD8656747.1"/>
    </source>
</evidence>
<evidence type="ECO:0000256" key="5">
    <source>
        <dbReference type="ARBA" id="ARBA00023054"/>
    </source>
</evidence>
<feature type="compositionally biased region" description="Low complexity" evidence="10">
    <location>
        <begin position="475"/>
        <end position="487"/>
    </location>
</feature>
<evidence type="ECO:0000256" key="6">
    <source>
        <dbReference type="ARBA" id="ARBA00023069"/>
    </source>
</evidence>
<keyword evidence="4" id="KW-0282">Flagellum</keyword>
<feature type="compositionally biased region" description="Basic and acidic residues" evidence="10">
    <location>
        <begin position="456"/>
        <end position="474"/>
    </location>
</feature>
<evidence type="ECO:0000256" key="4">
    <source>
        <dbReference type="ARBA" id="ARBA00022846"/>
    </source>
</evidence>
<accession>A0A7S0QYA8</accession>
<evidence type="ECO:0000256" key="7">
    <source>
        <dbReference type="ARBA" id="ARBA00023212"/>
    </source>
</evidence>
<dbReference type="GO" id="GO:0005634">
    <property type="term" value="C:nucleus"/>
    <property type="evidence" value="ECO:0007669"/>
    <property type="project" value="TreeGrafter"/>
</dbReference>
<dbReference type="GO" id="GO:0060294">
    <property type="term" value="P:cilium movement involved in cell motility"/>
    <property type="evidence" value="ECO:0007669"/>
    <property type="project" value="InterPro"/>
</dbReference>
<keyword evidence="7" id="KW-0206">Cytoskeleton</keyword>